<keyword evidence="4" id="KW-1015">Disulfide bond</keyword>
<keyword evidence="1" id="KW-0147">Chitin-binding</keyword>
<feature type="domain" description="Chitin-binding type-2" evidence="6">
    <location>
        <begin position="85"/>
        <end position="143"/>
    </location>
</feature>
<keyword evidence="2" id="KW-0732">Signal</keyword>
<evidence type="ECO:0000256" key="1">
    <source>
        <dbReference type="ARBA" id="ARBA00022669"/>
    </source>
</evidence>
<evidence type="ECO:0000313" key="8">
    <source>
        <dbReference type="Proteomes" id="UP000030746"/>
    </source>
</evidence>
<dbReference type="RefSeq" id="XP_009058646.1">
    <property type="nucleotide sequence ID" value="XM_009060398.1"/>
</dbReference>
<feature type="domain" description="Chitin-binding type-2" evidence="6">
    <location>
        <begin position="14"/>
        <end position="71"/>
    </location>
</feature>
<evidence type="ECO:0000256" key="5">
    <source>
        <dbReference type="ARBA" id="ARBA00023180"/>
    </source>
</evidence>
<protein>
    <recommendedName>
        <fullName evidence="6">Chitin-binding type-2 domain-containing protein</fullName>
    </recommendedName>
</protein>
<dbReference type="InterPro" id="IPR051940">
    <property type="entry name" value="Chitin_bind-dev_reg"/>
</dbReference>
<dbReference type="PROSITE" id="PS50940">
    <property type="entry name" value="CHIT_BIND_II"/>
    <property type="match status" value="3"/>
</dbReference>
<keyword evidence="3" id="KW-0677">Repeat</keyword>
<dbReference type="OMA" id="HNDANDE"/>
<keyword evidence="5" id="KW-0325">Glycoprotein</keyword>
<dbReference type="Proteomes" id="UP000030746">
    <property type="component" value="Unassembled WGS sequence"/>
</dbReference>
<reference evidence="7 8" key="1">
    <citation type="journal article" date="2013" name="Nature">
        <title>Insights into bilaterian evolution from three spiralian genomes.</title>
        <authorList>
            <person name="Simakov O."/>
            <person name="Marletaz F."/>
            <person name="Cho S.J."/>
            <person name="Edsinger-Gonzales E."/>
            <person name="Havlak P."/>
            <person name="Hellsten U."/>
            <person name="Kuo D.H."/>
            <person name="Larsson T."/>
            <person name="Lv J."/>
            <person name="Arendt D."/>
            <person name="Savage R."/>
            <person name="Osoegawa K."/>
            <person name="de Jong P."/>
            <person name="Grimwood J."/>
            <person name="Chapman J.A."/>
            <person name="Shapiro H."/>
            <person name="Aerts A."/>
            <person name="Otillar R.P."/>
            <person name="Terry A.Y."/>
            <person name="Boore J.L."/>
            <person name="Grigoriev I.V."/>
            <person name="Lindberg D.R."/>
            <person name="Seaver E.C."/>
            <person name="Weisblat D.A."/>
            <person name="Putnam N.H."/>
            <person name="Rokhsar D.S."/>
        </authorList>
    </citation>
    <scope>NUCLEOTIDE SEQUENCE [LARGE SCALE GENOMIC DNA]</scope>
</reference>
<evidence type="ECO:0000259" key="6">
    <source>
        <dbReference type="PROSITE" id="PS50940"/>
    </source>
</evidence>
<dbReference type="Gene3D" id="2.170.140.10">
    <property type="entry name" value="Chitin binding domain"/>
    <property type="match status" value="2"/>
</dbReference>
<feature type="domain" description="Chitin-binding type-2" evidence="6">
    <location>
        <begin position="174"/>
        <end position="232"/>
    </location>
</feature>
<dbReference type="GO" id="GO:0008061">
    <property type="term" value="F:chitin binding"/>
    <property type="evidence" value="ECO:0007669"/>
    <property type="project" value="UniProtKB-KW"/>
</dbReference>
<dbReference type="GeneID" id="20239570"/>
<dbReference type="HOGENOM" id="CLU_850585_0_0_1"/>
<gene>
    <name evidence="7" type="ORF">LOTGIDRAFT_163871</name>
</gene>
<dbReference type="SMART" id="SM00494">
    <property type="entry name" value="ChtBD2"/>
    <property type="match status" value="4"/>
</dbReference>
<organism evidence="7 8">
    <name type="scientific">Lottia gigantea</name>
    <name type="common">Giant owl limpet</name>
    <dbReference type="NCBI Taxonomy" id="225164"/>
    <lineage>
        <taxon>Eukaryota</taxon>
        <taxon>Metazoa</taxon>
        <taxon>Spiralia</taxon>
        <taxon>Lophotrochozoa</taxon>
        <taxon>Mollusca</taxon>
        <taxon>Gastropoda</taxon>
        <taxon>Patellogastropoda</taxon>
        <taxon>Lottioidea</taxon>
        <taxon>Lottiidae</taxon>
        <taxon>Lottia</taxon>
    </lineage>
</organism>
<dbReference type="OrthoDB" id="6128341at2759"/>
<accession>V4A6J8</accession>
<dbReference type="AlphaFoldDB" id="V4A6J8"/>
<dbReference type="SUPFAM" id="SSF57625">
    <property type="entry name" value="Invertebrate chitin-binding proteins"/>
    <property type="match status" value="3"/>
</dbReference>
<dbReference type="EMBL" id="KB202367">
    <property type="protein sequence ID" value="ESO90650.1"/>
    <property type="molecule type" value="Genomic_DNA"/>
</dbReference>
<name>V4A6J8_LOTGI</name>
<dbReference type="KEGG" id="lgi:LOTGIDRAFT_163871"/>
<proteinExistence type="predicted"/>
<evidence type="ECO:0000256" key="2">
    <source>
        <dbReference type="ARBA" id="ARBA00022729"/>
    </source>
</evidence>
<evidence type="ECO:0000256" key="3">
    <source>
        <dbReference type="ARBA" id="ARBA00022737"/>
    </source>
</evidence>
<dbReference type="InterPro" id="IPR002557">
    <property type="entry name" value="Chitin-bd_dom"/>
</dbReference>
<dbReference type="GO" id="GO:0005576">
    <property type="term" value="C:extracellular region"/>
    <property type="evidence" value="ECO:0007669"/>
    <property type="project" value="InterPro"/>
</dbReference>
<evidence type="ECO:0000313" key="7">
    <source>
        <dbReference type="EMBL" id="ESO90650.1"/>
    </source>
</evidence>
<dbReference type="CTD" id="20239570"/>
<evidence type="ECO:0000256" key="4">
    <source>
        <dbReference type="ARBA" id="ARBA00023157"/>
    </source>
</evidence>
<dbReference type="InterPro" id="IPR036508">
    <property type="entry name" value="Chitin-bd_dom_sf"/>
</dbReference>
<dbReference type="Pfam" id="PF01607">
    <property type="entry name" value="CBM_14"/>
    <property type="match status" value="3"/>
</dbReference>
<keyword evidence="8" id="KW-1185">Reference proteome</keyword>
<dbReference type="PANTHER" id="PTHR23301">
    <property type="entry name" value="CHITIN BINDING PERITROPHIN-A"/>
    <property type="match status" value="1"/>
</dbReference>
<sequence length="311" mass="32230">MNVLFMNLEITQCTTDCSNVAQGGMFPFCGSCTEFVTCFPGFMVRLACGAGLIFDINVMGCAPAQGGVCGTTEISPARTEVTECSNNCAGITAPGLYPVCGNCAAYDVCINSALLGSVTCSAELLFDIVTQTCNFPESTTCGIARPTSAVTSPATSQTTAVVLTPNRTEVAPCSRDCSTQAAPGLYPVCGDCSKYHICSSGILIGEVQCTGGLLFDIVGTTCNFPEVTTCGVEDATSSGSTVLRALGGLGECVDDCSRKANGDYQSCNGCNMYASCSNGIMIDERPCAKAGTVWDDRLKQCMYTSSTCTDA</sequence>
<dbReference type="PANTHER" id="PTHR23301:SF0">
    <property type="entry name" value="CHITIN-BINDING TYPE-2 DOMAIN-CONTAINING PROTEIN-RELATED"/>
    <property type="match status" value="1"/>
</dbReference>